<keyword evidence="5 12" id="KW-0812">Transmembrane</keyword>
<keyword evidence="15" id="KW-1185">Reference proteome</keyword>
<evidence type="ECO:0000256" key="6">
    <source>
        <dbReference type="ARBA" id="ARBA00022989"/>
    </source>
</evidence>
<keyword evidence="9 13" id="KW-0472">Membrane</keyword>
<comment type="subcellular location">
    <subcellularLocation>
        <location evidence="1">Membrane</location>
        <topology evidence="1">Multi-pass membrane protein</topology>
    </subcellularLocation>
</comment>
<keyword evidence="6 13" id="KW-1133">Transmembrane helix</keyword>
<dbReference type="GO" id="GO:0005886">
    <property type="term" value="C:plasma membrane"/>
    <property type="evidence" value="ECO:0007669"/>
    <property type="project" value="TreeGrafter"/>
</dbReference>
<sequence>MAKRSTVSEATKKFLKTTTLHGFKYLSSEYFIDRVIWLLCCCASACCAGVLCGVFWARFLKVPALLALYDVQKNDPASYRLPVIAVCPAIEAVTELFIGKLTSNETLKKQLPKLLAHALNGKPSKKDHLYVLDQLLANNNVTLNRMMFDHMPPCREVMQKCRWQTLNVPCEDLFQKEITNSKICCVMRSNEKLINSNKKAKQLASQEVGQKMEFALQCSNGSTLYGCEFFTKYGSEVSIDPEWLTPGNNYIAQLRFVSVPESTVTEKLVEESCNSVAGYSLSDCLHRCAENFCGCADPLRDFRDNSTNLPPCPIARLSCLQTNGLHNNGSCNCLPSCKKITTYMTLESGPMKFIEHAIDPIYRGLNVTSSVVMSFRVNIHMSKEFILNPTETWLTLLSSLGGVFNMFLGVGLFSALELLTLIFVKIPMAIRKYPEKPPPQIKTR</sequence>
<evidence type="ECO:0000256" key="3">
    <source>
        <dbReference type="ARBA" id="ARBA00022448"/>
    </source>
</evidence>
<accession>A0A921YY59</accession>
<reference evidence="14" key="1">
    <citation type="journal article" date="2016" name="Insect Biochem. Mol. Biol.">
        <title>Multifaceted biological insights from a draft genome sequence of the tobacco hornworm moth, Manduca sexta.</title>
        <authorList>
            <person name="Kanost M.R."/>
            <person name="Arrese E.L."/>
            <person name="Cao X."/>
            <person name="Chen Y.R."/>
            <person name="Chellapilla S."/>
            <person name="Goldsmith M.R."/>
            <person name="Grosse-Wilde E."/>
            <person name="Heckel D.G."/>
            <person name="Herndon N."/>
            <person name="Jiang H."/>
            <person name="Papanicolaou A."/>
            <person name="Qu J."/>
            <person name="Soulages J.L."/>
            <person name="Vogel H."/>
            <person name="Walters J."/>
            <person name="Waterhouse R.M."/>
            <person name="Ahn S.J."/>
            <person name="Almeida F.C."/>
            <person name="An C."/>
            <person name="Aqrawi P."/>
            <person name="Bretschneider A."/>
            <person name="Bryant W.B."/>
            <person name="Bucks S."/>
            <person name="Chao H."/>
            <person name="Chevignon G."/>
            <person name="Christen J.M."/>
            <person name="Clarke D.F."/>
            <person name="Dittmer N.T."/>
            <person name="Ferguson L.C.F."/>
            <person name="Garavelou S."/>
            <person name="Gordon K.H.J."/>
            <person name="Gunaratna R.T."/>
            <person name="Han Y."/>
            <person name="Hauser F."/>
            <person name="He Y."/>
            <person name="Heidel-Fischer H."/>
            <person name="Hirsh A."/>
            <person name="Hu Y."/>
            <person name="Jiang H."/>
            <person name="Kalra D."/>
            <person name="Klinner C."/>
            <person name="Konig C."/>
            <person name="Kovar C."/>
            <person name="Kroll A.R."/>
            <person name="Kuwar S.S."/>
            <person name="Lee S.L."/>
            <person name="Lehman R."/>
            <person name="Li K."/>
            <person name="Li Z."/>
            <person name="Liang H."/>
            <person name="Lovelace S."/>
            <person name="Lu Z."/>
            <person name="Mansfield J.H."/>
            <person name="McCulloch K.J."/>
            <person name="Mathew T."/>
            <person name="Morton B."/>
            <person name="Muzny D.M."/>
            <person name="Neunemann D."/>
            <person name="Ongeri F."/>
            <person name="Pauchet Y."/>
            <person name="Pu L.L."/>
            <person name="Pyrousis I."/>
            <person name="Rao X.J."/>
            <person name="Redding A."/>
            <person name="Roesel C."/>
            <person name="Sanchez-Gracia A."/>
            <person name="Schaack S."/>
            <person name="Shukla A."/>
            <person name="Tetreau G."/>
            <person name="Wang Y."/>
            <person name="Xiong G.H."/>
            <person name="Traut W."/>
            <person name="Walsh T.K."/>
            <person name="Worley K.C."/>
            <person name="Wu D."/>
            <person name="Wu W."/>
            <person name="Wu Y.Q."/>
            <person name="Zhang X."/>
            <person name="Zou Z."/>
            <person name="Zucker H."/>
            <person name="Briscoe A.D."/>
            <person name="Burmester T."/>
            <person name="Clem R.J."/>
            <person name="Feyereisen R."/>
            <person name="Grimmelikhuijzen C.J.P."/>
            <person name="Hamodrakas S.J."/>
            <person name="Hansson B.S."/>
            <person name="Huguet E."/>
            <person name="Jermiin L.S."/>
            <person name="Lan Q."/>
            <person name="Lehman H.K."/>
            <person name="Lorenzen M."/>
            <person name="Merzendorfer H."/>
            <person name="Michalopoulos I."/>
            <person name="Morton D.B."/>
            <person name="Muthukrishnan S."/>
            <person name="Oakeshott J.G."/>
            <person name="Palmer W."/>
            <person name="Park Y."/>
            <person name="Passarelli A.L."/>
            <person name="Rozas J."/>
            <person name="Schwartz L.M."/>
            <person name="Smith W."/>
            <person name="Southgate A."/>
            <person name="Vilcinskas A."/>
            <person name="Vogt R."/>
            <person name="Wang P."/>
            <person name="Werren J."/>
            <person name="Yu X.Q."/>
            <person name="Zhou J.J."/>
            <person name="Brown S.J."/>
            <person name="Scherer S.E."/>
            <person name="Richards S."/>
            <person name="Blissard G.W."/>
        </authorList>
    </citation>
    <scope>NUCLEOTIDE SEQUENCE</scope>
</reference>
<keyword evidence="11 12" id="KW-0407">Ion channel</keyword>
<dbReference type="AlphaFoldDB" id="A0A921YY59"/>
<name>A0A921YY59_MANSE</name>
<keyword evidence="7" id="KW-0915">Sodium</keyword>
<feature type="transmembrane region" description="Helical" evidence="13">
    <location>
        <begin position="399"/>
        <end position="424"/>
    </location>
</feature>
<comment type="similarity">
    <text evidence="2 12">Belongs to the amiloride-sensitive sodium channel (TC 1.A.6) family.</text>
</comment>
<evidence type="ECO:0000256" key="8">
    <source>
        <dbReference type="ARBA" id="ARBA00023065"/>
    </source>
</evidence>
<organism evidence="14 15">
    <name type="scientific">Manduca sexta</name>
    <name type="common">Tobacco hawkmoth</name>
    <name type="synonym">Tobacco hornworm</name>
    <dbReference type="NCBI Taxonomy" id="7130"/>
    <lineage>
        <taxon>Eukaryota</taxon>
        <taxon>Metazoa</taxon>
        <taxon>Ecdysozoa</taxon>
        <taxon>Arthropoda</taxon>
        <taxon>Hexapoda</taxon>
        <taxon>Insecta</taxon>
        <taxon>Pterygota</taxon>
        <taxon>Neoptera</taxon>
        <taxon>Endopterygota</taxon>
        <taxon>Lepidoptera</taxon>
        <taxon>Glossata</taxon>
        <taxon>Ditrysia</taxon>
        <taxon>Bombycoidea</taxon>
        <taxon>Sphingidae</taxon>
        <taxon>Sphinginae</taxon>
        <taxon>Sphingini</taxon>
        <taxon>Manduca</taxon>
    </lineage>
</organism>
<evidence type="ECO:0000256" key="12">
    <source>
        <dbReference type="RuleBase" id="RU000679"/>
    </source>
</evidence>
<proteinExistence type="inferred from homology"/>
<dbReference type="GO" id="GO:0015280">
    <property type="term" value="F:ligand-gated sodium channel activity"/>
    <property type="evidence" value="ECO:0007669"/>
    <property type="project" value="TreeGrafter"/>
</dbReference>
<keyword evidence="4 12" id="KW-0894">Sodium channel</keyword>
<evidence type="ECO:0000256" key="10">
    <source>
        <dbReference type="ARBA" id="ARBA00023201"/>
    </source>
</evidence>
<dbReference type="InterPro" id="IPR001873">
    <property type="entry name" value="ENaC"/>
</dbReference>
<keyword evidence="8 12" id="KW-0406">Ion transport</keyword>
<evidence type="ECO:0000256" key="9">
    <source>
        <dbReference type="ARBA" id="ARBA00023136"/>
    </source>
</evidence>
<evidence type="ECO:0000256" key="1">
    <source>
        <dbReference type="ARBA" id="ARBA00004141"/>
    </source>
</evidence>
<dbReference type="PANTHER" id="PTHR11690:SF237">
    <property type="entry name" value="PICKPOCKET 16-RELATED"/>
    <property type="match status" value="1"/>
</dbReference>
<gene>
    <name evidence="14" type="ORF">O3G_MSEX005199</name>
</gene>
<dbReference type="Pfam" id="PF00858">
    <property type="entry name" value="ASC"/>
    <property type="match status" value="1"/>
</dbReference>
<evidence type="ECO:0000256" key="7">
    <source>
        <dbReference type="ARBA" id="ARBA00023053"/>
    </source>
</evidence>
<comment type="caution">
    <text evidence="14">The sequence shown here is derived from an EMBL/GenBank/DDBJ whole genome shotgun (WGS) entry which is preliminary data.</text>
</comment>
<dbReference type="PANTHER" id="PTHR11690">
    <property type="entry name" value="AMILORIDE-SENSITIVE SODIUM CHANNEL-RELATED"/>
    <property type="match status" value="1"/>
</dbReference>
<protein>
    <submittedName>
        <fullName evidence="14">Uncharacterized protein</fullName>
    </submittedName>
</protein>
<feature type="transmembrane region" description="Helical" evidence="13">
    <location>
        <begin position="35"/>
        <end position="59"/>
    </location>
</feature>
<evidence type="ECO:0000313" key="14">
    <source>
        <dbReference type="EMBL" id="KAG6447824.1"/>
    </source>
</evidence>
<dbReference type="EMBL" id="JH668349">
    <property type="protein sequence ID" value="KAG6447824.1"/>
    <property type="molecule type" value="Genomic_DNA"/>
</dbReference>
<evidence type="ECO:0000256" key="4">
    <source>
        <dbReference type="ARBA" id="ARBA00022461"/>
    </source>
</evidence>
<evidence type="ECO:0000256" key="13">
    <source>
        <dbReference type="SAM" id="Phobius"/>
    </source>
</evidence>
<keyword evidence="3 12" id="KW-0813">Transport</keyword>
<dbReference type="Proteomes" id="UP000791440">
    <property type="component" value="Unassembled WGS sequence"/>
</dbReference>
<evidence type="ECO:0000313" key="15">
    <source>
        <dbReference type="Proteomes" id="UP000791440"/>
    </source>
</evidence>
<evidence type="ECO:0000256" key="11">
    <source>
        <dbReference type="ARBA" id="ARBA00023303"/>
    </source>
</evidence>
<evidence type="ECO:0000256" key="5">
    <source>
        <dbReference type="ARBA" id="ARBA00022692"/>
    </source>
</evidence>
<evidence type="ECO:0000256" key="2">
    <source>
        <dbReference type="ARBA" id="ARBA00007193"/>
    </source>
</evidence>
<keyword evidence="10 12" id="KW-0739">Sodium transport</keyword>
<reference evidence="14" key="2">
    <citation type="submission" date="2020-12" db="EMBL/GenBank/DDBJ databases">
        <authorList>
            <person name="Kanost M."/>
        </authorList>
    </citation>
    <scope>NUCLEOTIDE SEQUENCE</scope>
</reference>